<evidence type="ECO:0008006" key="4">
    <source>
        <dbReference type="Google" id="ProtNLM"/>
    </source>
</evidence>
<organism evidence="2 3">
    <name type="scientific">Aquipseudomonas alcaligenes</name>
    <name type="common">Pseudomonas alcaligenes</name>
    <dbReference type="NCBI Taxonomy" id="43263"/>
    <lineage>
        <taxon>Bacteria</taxon>
        <taxon>Pseudomonadati</taxon>
        <taxon>Pseudomonadota</taxon>
        <taxon>Gammaproteobacteria</taxon>
        <taxon>Pseudomonadales</taxon>
        <taxon>Pseudomonadaceae</taxon>
        <taxon>Aquipseudomonas</taxon>
    </lineage>
</organism>
<evidence type="ECO:0000256" key="1">
    <source>
        <dbReference type="SAM" id="SignalP"/>
    </source>
</evidence>
<name>A0A2V4KTP2_AQUAC</name>
<keyword evidence="1" id="KW-0732">Signal</keyword>
<dbReference type="OrthoDB" id="6708210at2"/>
<dbReference type="EMBL" id="QJRX01000006">
    <property type="protein sequence ID" value="PYC23649.1"/>
    <property type="molecule type" value="Genomic_DNA"/>
</dbReference>
<protein>
    <recommendedName>
        <fullName evidence="4">Lipoprotein</fullName>
    </recommendedName>
</protein>
<evidence type="ECO:0000313" key="2">
    <source>
        <dbReference type="EMBL" id="PYC23649.1"/>
    </source>
</evidence>
<proteinExistence type="predicted"/>
<gene>
    <name evidence="2" type="ORF">DMO17_13485</name>
</gene>
<sequence>MLLRLCLLLPLIALSSACTTIRVEPLKTPLASLCIEENPEVQVDDFLGTLQRGFARHGIDTRLYKQIPARGCPQVLSYTARRSWSVVTYLSLAELRIRNEEGRQLASAYYRFRGRGLLAVKKWQSTETKMTPVIDRLLAGNAPR</sequence>
<feature type="signal peptide" evidence="1">
    <location>
        <begin position="1"/>
        <end position="17"/>
    </location>
</feature>
<feature type="chain" id="PRO_5016032162" description="Lipoprotein" evidence="1">
    <location>
        <begin position="18"/>
        <end position="144"/>
    </location>
</feature>
<dbReference type="NCBIfam" id="NF040519">
    <property type="entry name" value="Sbal_3080_fam"/>
    <property type="match status" value="1"/>
</dbReference>
<dbReference type="AlphaFoldDB" id="A0A2V4KTP2"/>
<dbReference type="Proteomes" id="UP000248146">
    <property type="component" value="Unassembled WGS sequence"/>
</dbReference>
<dbReference type="RefSeq" id="WP_110682995.1">
    <property type="nucleotide sequence ID" value="NZ_QJRX01000006.1"/>
</dbReference>
<dbReference type="PROSITE" id="PS51257">
    <property type="entry name" value="PROKAR_LIPOPROTEIN"/>
    <property type="match status" value="1"/>
</dbReference>
<accession>A0A2V4KTP2</accession>
<reference evidence="2 3" key="1">
    <citation type="submission" date="2018-06" db="EMBL/GenBank/DDBJ databases">
        <title>Pseudomonas diversity within urban Lake Michigan freshwaters.</title>
        <authorList>
            <person name="Batrich M."/>
            <person name="Hatzopoulos T."/>
            <person name="Putonti C."/>
        </authorList>
    </citation>
    <scope>NUCLEOTIDE SEQUENCE [LARGE SCALE GENOMIC DNA]</scope>
    <source>
        <strain evidence="2 3">MB-090714</strain>
    </source>
</reference>
<evidence type="ECO:0000313" key="3">
    <source>
        <dbReference type="Proteomes" id="UP000248146"/>
    </source>
</evidence>
<comment type="caution">
    <text evidence="2">The sequence shown here is derived from an EMBL/GenBank/DDBJ whole genome shotgun (WGS) entry which is preliminary data.</text>
</comment>